<sequence>MNKQPLPDLQLTGITGGAGGIYDNVILEGVCKVNGAVRAQVIKANGVITFNGDATAEEMQANGKLKVSGTLQFGSMEFDGMMTIDRDLRGENCILNGMLTIKGDGELENLSGEGVFTVSGLLSAGHVDYRLQGQAKAGEIGVETLVIRKAGGSLWNKLASGLIPKLRTELITRSIEGDVLDLEFTTADVVRGGIVKIGQGCRIGRVEYLTELSVHPDASVGKVEKGGE</sequence>
<evidence type="ECO:0000313" key="2">
    <source>
        <dbReference type="Proteomes" id="UP000838324"/>
    </source>
</evidence>
<keyword evidence="2" id="KW-1185">Reference proteome</keyword>
<organism evidence="1 2">
    <name type="scientific">Paenibacillus auburnensis</name>
    <dbReference type="NCBI Taxonomy" id="2905649"/>
    <lineage>
        <taxon>Bacteria</taxon>
        <taxon>Bacillati</taxon>
        <taxon>Bacillota</taxon>
        <taxon>Bacilli</taxon>
        <taxon>Bacillales</taxon>
        <taxon>Paenibacillaceae</taxon>
        <taxon>Paenibacillus</taxon>
    </lineage>
</organism>
<name>A0ABN8G574_9BACL</name>
<protein>
    <recommendedName>
        <fullName evidence="3">Polymer-forming cytoskeletal protein</fullName>
    </recommendedName>
</protein>
<dbReference type="EMBL" id="CAKMMG010000001">
    <property type="protein sequence ID" value="CAH1194225.1"/>
    <property type="molecule type" value="Genomic_DNA"/>
</dbReference>
<evidence type="ECO:0008006" key="3">
    <source>
        <dbReference type="Google" id="ProtNLM"/>
    </source>
</evidence>
<comment type="caution">
    <text evidence="1">The sequence shown here is derived from an EMBL/GenBank/DDBJ whole genome shotgun (WGS) entry which is preliminary data.</text>
</comment>
<accession>A0ABN8G574</accession>
<reference evidence="1" key="1">
    <citation type="submission" date="2022-01" db="EMBL/GenBank/DDBJ databases">
        <authorList>
            <person name="Criscuolo A."/>
        </authorList>
    </citation>
    <scope>NUCLEOTIDE SEQUENCE</scope>
    <source>
        <strain evidence="1">CIP111892</strain>
    </source>
</reference>
<evidence type="ECO:0000313" key="1">
    <source>
        <dbReference type="EMBL" id="CAH1194225.1"/>
    </source>
</evidence>
<dbReference type="RefSeq" id="WP_236331450.1">
    <property type="nucleotide sequence ID" value="NZ_CAKMMG010000001.1"/>
</dbReference>
<proteinExistence type="predicted"/>
<dbReference type="Proteomes" id="UP000838324">
    <property type="component" value="Unassembled WGS sequence"/>
</dbReference>
<gene>
    <name evidence="1" type="ORF">PAECIP111892_01480</name>
</gene>